<dbReference type="Gene3D" id="4.10.640.10">
    <property type="entry name" value="Ribosomal protein S18"/>
    <property type="match status" value="1"/>
</dbReference>
<dbReference type="InterPro" id="IPR023753">
    <property type="entry name" value="FAD/NAD-binding_dom"/>
</dbReference>
<dbReference type="AlphaFoldDB" id="A0A182JR63"/>
<dbReference type="SUPFAM" id="SSF51905">
    <property type="entry name" value="FAD/NAD(P)-binding domain"/>
    <property type="match status" value="1"/>
</dbReference>
<protein>
    <recommendedName>
        <fullName evidence="12">Small ribosomal subunit protein mS40</fullName>
    </recommendedName>
    <alternativeName>
        <fullName evidence="11">28S ribosomal protein S18-2, mitochondrial</fullName>
    </alternativeName>
    <alternativeName>
        <fullName evidence="13">28S ribosomal protein S18b, mitochondrial</fullName>
    </alternativeName>
</protein>
<comment type="similarity">
    <text evidence="3">Belongs to the bacterial ribosomal protein bS18 family. Mitochondrion-specific ribosomal protein mS40 subfamily.</text>
</comment>
<evidence type="ECO:0000256" key="14">
    <source>
        <dbReference type="SAM" id="MobiDB-lite"/>
    </source>
</evidence>
<evidence type="ECO:0000256" key="2">
    <source>
        <dbReference type="ARBA" id="ARBA00004173"/>
    </source>
</evidence>
<dbReference type="GO" id="GO:0006412">
    <property type="term" value="P:translation"/>
    <property type="evidence" value="ECO:0007669"/>
    <property type="project" value="InterPro"/>
</dbReference>
<evidence type="ECO:0000256" key="6">
    <source>
        <dbReference type="ARBA" id="ARBA00022827"/>
    </source>
</evidence>
<evidence type="ECO:0000256" key="1">
    <source>
        <dbReference type="ARBA" id="ARBA00001974"/>
    </source>
</evidence>
<keyword evidence="9" id="KW-0496">Mitochondrion</keyword>
<name>A0A182JR63_9DIPT</name>
<comment type="subcellular location">
    <subcellularLocation>
        <location evidence="2">Mitochondrion</location>
    </subcellularLocation>
</comment>
<dbReference type="InterPro" id="IPR001648">
    <property type="entry name" value="Ribosomal_bS18"/>
</dbReference>
<dbReference type="GO" id="GO:0003735">
    <property type="term" value="F:structural constituent of ribosome"/>
    <property type="evidence" value="ECO:0007669"/>
    <property type="project" value="InterPro"/>
</dbReference>
<evidence type="ECO:0000256" key="9">
    <source>
        <dbReference type="ARBA" id="ARBA00023128"/>
    </source>
</evidence>
<dbReference type="GO" id="GO:0016491">
    <property type="term" value="F:oxidoreductase activity"/>
    <property type="evidence" value="ECO:0007669"/>
    <property type="project" value="InterPro"/>
</dbReference>
<reference evidence="16" key="2">
    <citation type="submission" date="2020-05" db="UniProtKB">
        <authorList>
            <consortium name="EnsemblMetazoa"/>
        </authorList>
    </citation>
    <scope>IDENTIFICATION</scope>
    <source>
        <strain evidence="16">ACHKN1017</strain>
    </source>
</reference>
<organism evidence="16 17">
    <name type="scientific">Anopheles christyi</name>
    <dbReference type="NCBI Taxonomy" id="43041"/>
    <lineage>
        <taxon>Eukaryota</taxon>
        <taxon>Metazoa</taxon>
        <taxon>Ecdysozoa</taxon>
        <taxon>Arthropoda</taxon>
        <taxon>Hexapoda</taxon>
        <taxon>Insecta</taxon>
        <taxon>Pterygota</taxon>
        <taxon>Neoptera</taxon>
        <taxon>Endopterygota</taxon>
        <taxon>Diptera</taxon>
        <taxon>Nematocera</taxon>
        <taxon>Culicoidea</taxon>
        <taxon>Culicidae</taxon>
        <taxon>Anophelinae</taxon>
        <taxon>Anopheles</taxon>
    </lineage>
</organism>
<keyword evidence="8" id="KW-0689">Ribosomal protein</keyword>
<keyword evidence="6" id="KW-0274">FAD</keyword>
<evidence type="ECO:0000256" key="3">
    <source>
        <dbReference type="ARBA" id="ARBA00006136"/>
    </source>
</evidence>
<dbReference type="PRINTS" id="PR00368">
    <property type="entry name" value="FADPNR"/>
</dbReference>
<evidence type="ECO:0000259" key="15">
    <source>
        <dbReference type="Pfam" id="PF07992"/>
    </source>
</evidence>
<dbReference type="Proteomes" id="UP000075881">
    <property type="component" value="Unassembled WGS sequence"/>
</dbReference>
<evidence type="ECO:0000313" key="16">
    <source>
        <dbReference type="EnsemblMetazoa" id="ACHR000995-PA"/>
    </source>
</evidence>
<keyword evidence="7" id="KW-0809">Transit peptide</keyword>
<evidence type="ECO:0000256" key="8">
    <source>
        <dbReference type="ARBA" id="ARBA00022980"/>
    </source>
</evidence>
<evidence type="ECO:0000256" key="5">
    <source>
        <dbReference type="ARBA" id="ARBA00022630"/>
    </source>
</evidence>
<feature type="domain" description="FAD/NAD(P)-binding" evidence="15">
    <location>
        <begin position="478"/>
        <end position="585"/>
    </location>
</feature>
<dbReference type="EnsemblMetazoa" id="ACHR000995-RA">
    <property type="protein sequence ID" value="ACHR000995-PA"/>
    <property type="gene ID" value="ACHR000995"/>
</dbReference>
<dbReference type="Pfam" id="PF01084">
    <property type="entry name" value="Ribosomal_S18"/>
    <property type="match status" value="1"/>
</dbReference>
<sequence>MSVLRLIGGEIISIYRQSLLTIGTSQARGFSATGLLRHAAKPENEAAEEAAAGEDSEQAETETNAAPKPSVDDPKDRTRVIPVETSIRYLASEAYRQTYQEDPVWKQYRRNHKGPYPPKLTRKTCIRKGRISTGNPCPICRDEYLVLDHNNIDLLKQFISPQTGEVLSYRVTGLCQKKHTQLLVAVERAMDRGMLTFDVPFREYDYSEYYPAKEDKSSSNMAENLSYTYVIVGGGIAGVTCAETLTLLRPIDSTDRILLLTESTLVKAVTNVVPLGKILNRFDVEEKSTGELAAANNIDVLLDQLDTIVSEDHLVRTTAGKCISYRYLCLCTGARPNIIDKAKGNANVIGIRDTESVEEFRKRIHTATRLVVVGNGGIASELVYEMDGMEEVHWVIKDPYISSTFVDSGAANFFRERLNNKGSADKKKTIYKRMRYTEQKDGEETTPTGVTKRGAALGPDWHRAFDIQKHGVVGAPNANKVTVHHSVEVENIKEAPSGLQVLLTDGSTVDCDFVVSATGVVPAISWNGGCDRSFKLGPDGGLCVNWLMETSVDGIYAAGDVCYAAWELAPHWFQMRLWTQARQMGAMAARSMAAKRAGEEIYQDFCFEMFNHVTTLFGYQVVLLGRYNGQGLNDKYEVLLRMTPGLEYIKFVLVDGRLQGALLVGETGLEETCENLILNQLDLSPYGEDLLNPDIDIEDYFD</sequence>
<comment type="cofactor">
    <cofactor evidence="1">
        <name>FAD</name>
        <dbReference type="ChEBI" id="CHEBI:57692"/>
    </cofactor>
</comment>
<feature type="domain" description="FAD/NAD(P)-binding" evidence="15">
    <location>
        <begin position="228"/>
        <end position="422"/>
    </location>
</feature>
<dbReference type="GO" id="GO:0005763">
    <property type="term" value="C:mitochondrial small ribosomal subunit"/>
    <property type="evidence" value="ECO:0007669"/>
    <property type="project" value="UniProtKB-ARBA"/>
</dbReference>
<evidence type="ECO:0000313" key="17">
    <source>
        <dbReference type="Proteomes" id="UP000075881"/>
    </source>
</evidence>
<keyword evidence="17" id="KW-1185">Reference proteome</keyword>
<reference evidence="17" key="1">
    <citation type="submission" date="2013-03" db="EMBL/GenBank/DDBJ databases">
        <title>The Genome Sequence of Anopheles christyi ACHKN1017.</title>
        <authorList>
            <consortium name="The Broad Institute Genomics Platform"/>
            <person name="Neafsey D.E."/>
            <person name="Besansky N."/>
            <person name="Walker B."/>
            <person name="Young S.K."/>
            <person name="Zeng Q."/>
            <person name="Gargeya S."/>
            <person name="Fitzgerald M."/>
            <person name="Haas B."/>
            <person name="Abouelleil A."/>
            <person name="Allen A.W."/>
            <person name="Alvarado L."/>
            <person name="Arachchi H.M."/>
            <person name="Berlin A.M."/>
            <person name="Chapman S.B."/>
            <person name="Gainer-Dewar J."/>
            <person name="Goldberg J."/>
            <person name="Griggs A."/>
            <person name="Gujja S."/>
            <person name="Hansen M."/>
            <person name="Howarth C."/>
            <person name="Imamovic A."/>
            <person name="Ireland A."/>
            <person name="Larimer J."/>
            <person name="McCowan C."/>
            <person name="Murphy C."/>
            <person name="Pearson M."/>
            <person name="Poon T.W."/>
            <person name="Priest M."/>
            <person name="Roberts A."/>
            <person name="Saif S."/>
            <person name="Shea T."/>
            <person name="Sisk P."/>
            <person name="Sykes S."/>
            <person name="Wortman J."/>
            <person name="Nusbaum C."/>
            <person name="Birren B."/>
        </authorList>
    </citation>
    <scope>NUCLEOTIDE SEQUENCE [LARGE SCALE GENOMIC DNA]</scope>
    <source>
        <strain evidence="17">ACHKN1017</strain>
    </source>
</reference>
<dbReference type="PANTHER" id="PTHR43429">
    <property type="entry name" value="PYRIDINE NUCLEOTIDE-DISULFIDE OXIDOREDUCTASE DOMAIN-CONTAINING"/>
    <property type="match status" value="1"/>
</dbReference>
<feature type="compositionally biased region" description="Acidic residues" evidence="14">
    <location>
        <begin position="45"/>
        <end position="60"/>
    </location>
</feature>
<evidence type="ECO:0000256" key="13">
    <source>
        <dbReference type="ARBA" id="ARBA00035515"/>
    </source>
</evidence>
<dbReference type="PANTHER" id="PTHR43429:SF2">
    <property type="entry name" value="PYRIDINE NUCLEOTIDE-DISULFIDE OXIDOREDUCTASE DOMAIN-CONTAINING PROTEIN 1"/>
    <property type="match status" value="1"/>
</dbReference>
<dbReference type="STRING" id="43041.A0A182JR63"/>
<feature type="region of interest" description="Disordered" evidence="14">
    <location>
        <begin position="41"/>
        <end position="77"/>
    </location>
</feature>
<dbReference type="VEuPathDB" id="VectorBase:ACHR000995"/>
<evidence type="ECO:0000256" key="12">
    <source>
        <dbReference type="ARBA" id="ARBA00035130"/>
    </source>
</evidence>
<dbReference type="Gene3D" id="3.50.50.60">
    <property type="entry name" value="FAD/NAD(P)-binding domain"/>
    <property type="match status" value="2"/>
</dbReference>
<dbReference type="SUPFAM" id="SSF46911">
    <property type="entry name" value="Ribosomal protein S18"/>
    <property type="match status" value="1"/>
</dbReference>
<evidence type="ECO:0000256" key="11">
    <source>
        <dbReference type="ARBA" id="ARBA00032055"/>
    </source>
</evidence>
<dbReference type="InterPro" id="IPR050260">
    <property type="entry name" value="FAD-bd_OxRdtase"/>
</dbReference>
<keyword evidence="10" id="KW-0687">Ribonucleoprotein</keyword>
<accession>A0A182JR63</accession>
<dbReference type="InterPro" id="IPR036188">
    <property type="entry name" value="FAD/NAD-bd_sf"/>
</dbReference>
<dbReference type="FunFam" id="4.10.640.10:FF:000008">
    <property type="entry name" value="28S ribosomal protein S18b, mitochondrial"/>
    <property type="match status" value="1"/>
</dbReference>
<dbReference type="Pfam" id="PF07992">
    <property type="entry name" value="Pyr_redox_2"/>
    <property type="match status" value="2"/>
</dbReference>
<keyword evidence="5" id="KW-0285">Flavoprotein</keyword>
<dbReference type="InterPro" id="IPR036870">
    <property type="entry name" value="Ribosomal_bS18_sf"/>
</dbReference>
<evidence type="ECO:0000256" key="10">
    <source>
        <dbReference type="ARBA" id="ARBA00023274"/>
    </source>
</evidence>
<proteinExistence type="inferred from homology"/>
<evidence type="ECO:0000256" key="4">
    <source>
        <dbReference type="ARBA" id="ARBA00022553"/>
    </source>
</evidence>
<evidence type="ECO:0000256" key="7">
    <source>
        <dbReference type="ARBA" id="ARBA00022946"/>
    </source>
</evidence>
<keyword evidence="4" id="KW-0597">Phosphoprotein</keyword>